<protein>
    <submittedName>
        <fullName evidence="1">NifU family protein</fullName>
    </submittedName>
</protein>
<reference evidence="1 2" key="1">
    <citation type="submission" date="2019-06" db="EMBL/GenBank/DDBJ databases">
        <title>Description of Kitasatospora acidophila sp. nov. isolated from pine grove soil, and reclassification of Streptomyces novaecaesareae to Kitasatospora novaeceasareae comb. nov.</title>
        <authorList>
            <person name="Kim M.J."/>
        </authorList>
    </citation>
    <scope>NUCLEOTIDE SEQUENCE [LARGE SCALE GENOMIC DNA]</scope>
    <source>
        <strain evidence="1 2">MMS16-CNU292</strain>
    </source>
</reference>
<dbReference type="AlphaFoldDB" id="A0A540WCH5"/>
<organism evidence="1 2">
    <name type="scientific">Kitasatospora acidiphila</name>
    <dbReference type="NCBI Taxonomy" id="2567942"/>
    <lineage>
        <taxon>Bacteria</taxon>
        <taxon>Bacillati</taxon>
        <taxon>Actinomycetota</taxon>
        <taxon>Actinomycetes</taxon>
        <taxon>Kitasatosporales</taxon>
        <taxon>Streptomycetaceae</taxon>
        <taxon>Kitasatospora</taxon>
    </lineage>
</organism>
<dbReference type="InterPro" id="IPR034904">
    <property type="entry name" value="FSCA_dom_sf"/>
</dbReference>
<keyword evidence="2" id="KW-1185">Reference proteome</keyword>
<sequence length="167" mass="16922">MSAPVQSGTDPARTARRIEELLDRLSGDLEASAAGEQLVGALMEFYGAGLARIVELVGAATVSRTLLDDELVAHLLALHDLHPEEPAARIARALAGQPVEVLGFDEGTLRIRASGGGSCGCPSTAAATREAVVAALAGLAPEVTAVELAAEPPALLQIGTRPPGSGS</sequence>
<dbReference type="RefSeq" id="WP_141637159.1">
    <property type="nucleotide sequence ID" value="NZ_VIGB01000003.1"/>
</dbReference>
<dbReference type="OrthoDB" id="9798220at2"/>
<accession>A0A540WCH5</accession>
<evidence type="ECO:0000313" key="2">
    <source>
        <dbReference type="Proteomes" id="UP000319103"/>
    </source>
</evidence>
<dbReference type="EMBL" id="VIGB01000003">
    <property type="protein sequence ID" value="TQF06749.1"/>
    <property type="molecule type" value="Genomic_DNA"/>
</dbReference>
<evidence type="ECO:0000313" key="1">
    <source>
        <dbReference type="EMBL" id="TQF06749.1"/>
    </source>
</evidence>
<dbReference type="Gene3D" id="3.30.300.130">
    <property type="entry name" value="Fe-S cluster assembly (FSCA)"/>
    <property type="match status" value="1"/>
</dbReference>
<proteinExistence type="predicted"/>
<dbReference type="Proteomes" id="UP000319103">
    <property type="component" value="Unassembled WGS sequence"/>
</dbReference>
<comment type="caution">
    <text evidence="1">The sequence shown here is derived from an EMBL/GenBank/DDBJ whole genome shotgun (WGS) entry which is preliminary data.</text>
</comment>
<gene>
    <name evidence="1" type="ORF">E6W39_36875</name>
</gene>
<name>A0A540WCH5_9ACTN</name>